<comment type="caution">
    <text evidence="4">The sequence shown here is derived from an EMBL/GenBank/DDBJ whole genome shotgun (WGS) entry which is preliminary data.</text>
</comment>
<dbReference type="Pfam" id="PF18312">
    <property type="entry name" value="ScsC_N"/>
    <property type="match status" value="1"/>
</dbReference>
<dbReference type="Pfam" id="PF01323">
    <property type="entry name" value="DSBA"/>
    <property type="match status" value="1"/>
</dbReference>
<dbReference type="InterPro" id="IPR051470">
    <property type="entry name" value="Thiol:disulfide_interchange"/>
</dbReference>
<feature type="signal peptide" evidence="1">
    <location>
        <begin position="1"/>
        <end position="21"/>
    </location>
</feature>
<accession>A0ABS0SVE5</accession>
<dbReference type="EMBL" id="JADWOX010000004">
    <property type="protein sequence ID" value="MBI1683568.1"/>
    <property type="molecule type" value="Genomic_DNA"/>
</dbReference>
<dbReference type="Gene3D" id="3.40.30.10">
    <property type="entry name" value="Glutaredoxin"/>
    <property type="match status" value="1"/>
</dbReference>
<dbReference type="InterPro" id="IPR036249">
    <property type="entry name" value="Thioredoxin-like_sf"/>
</dbReference>
<gene>
    <name evidence="4" type="ORF">I4Q42_07805</name>
</gene>
<dbReference type="Proteomes" id="UP000639859">
    <property type="component" value="Unassembled WGS sequence"/>
</dbReference>
<evidence type="ECO:0000259" key="3">
    <source>
        <dbReference type="Pfam" id="PF18312"/>
    </source>
</evidence>
<evidence type="ECO:0000256" key="1">
    <source>
        <dbReference type="SAM" id="SignalP"/>
    </source>
</evidence>
<dbReference type="InterPro" id="IPR041205">
    <property type="entry name" value="ScsC_N"/>
</dbReference>
<proteinExistence type="predicted"/>
<dbReference type="PANTHER" id="PTHR35272">
    <property type="entry name" value="THIOL:DISULFIDE INTERCHANGE PROTEIN DSBC-RELATED"/>
    <property type="match status" value="1"/>
</dbReference>
<organism evidence="4 5">
    <name type="scientific">Caulobacter hibisci</name>
    <dbReference type="NCBI Taxonomy" id="2035993"/>
    <lineage>
        <taxon>Bacteria</taxon>
        <taxon>Pseudomonadati</taxon>
        <taxon>Pseudomonadota</taxon>
        <taxon>Alphaproteobacteria</taxon>
        <taxon>Caulobacterales</taxon>
        <taxon>Caulobacteraceae</taxon>
        <taxon>Caulobacter</taxon>
    </lineage>
</organism>
<dbReference type="CDD" id="cd03023">
    <property type="entry name" value="DsbA_Com1_like"/>
    <property type="match status" value="1"/>
</dbReference>
<keyword evidence="1" id="KW-0732">Signal</keyword>
<dbReference type="RefSeq" id="WP_198575505.1">
    <property type="nucleotide sequence ID" value="NZ_JADWOX010000004.1"/>
</dbReference>
<dbReference type="InterPro" id="IPR001853">
    <property type="entry name" value="DSBA-like_thioredoxin_dom"/>
</dbReference>
<evidence type="ECO:0000313" key="5">
    <source>
        <dbReference type="Proteomes" id="UP000639859"/>
    </source>
</evidence>
<feature type="domain" description="Copper resistance protein ScsC N-terminal" evidence="3">
    <location>
        <begin position="36"/>
        <end position="66"/>
    </location>
</feature>
<dbReference type="PANTHER" id="PTHR35272:SF3">
    <property type="entry name" value="THIOL:DISULFIDE INTERCHANGE PROTEIN DSBC"/>
    <property type="match status" value="1"/>
</dbReference>
<dbReference type="SUPFAM" id="SSF52833">
    <property type="entry name" value="Thioredoxin-like"/>
    <property type="match status" value="1"/>
</dbReference>
<evidence type="ECO:0000259" key="2">
    <source>
        <dbReference type="Pfam" id="PF01323"/>
    </source>
</evidence>
<feature type="domain" description="DSBA-like thioredoxin" evidence="2">
    <location>
        <begin position="98"/>
        <end position="233"/>
    </location>
</feature>
<keyword evidence="5" id="KW-1185">Reference proteome</keyword>
<reference evidence="4 5" key="1">
    <citation type="submission" date="2020-11" db="EMBL/GenBank/DDBJ databases">
        <title>genome sequence of strain KACC 18849.</title>
        <authorList>
            <person name="Gao J."/>
            <person name="Zhang X."/>
        </authorList>
    </citation>
    <scope>NUCLEOTIDE SEQUENCE [LARGE SCALE GENOMIC DNA]</scope>
    <source>
        <strain evidence="4 5">KACC 18849</strain>
    </source>
</reference>
<evidence type="ECO:0000313" key="4">
    <source>
        <dbReference type="EMBL" id="MBI1683568.1"/>
    </source>
</evidence>
<feature type="chain" id="PRO_5047210723" evidence="1">
    <location>
        <begin position="22"/>
        <end position="250"/>
    </location>
</feature>
<name>A0ABS0SVE5_9CAUL</name>
<sequence>MSPRRPLALAVAGLVLSAGMAACSQPQSAPPKVDEAFGKKVRAYLLEHPEVLLEVSAKLQEKQEAEARAKSLGAISQHRQAIERDPRDFVANPNGTITVTEFFDYKCGYCKLAAPQIVEIIEKNPDVRFVFKEFVIFGPDSEIAARMAIGAQQQGKTLAVYKGMMAEKSLDEAAVTRIAKAAGVDVEKAKADGQAQTVTQQLQDVQGLAQALHIEGTPAFIVGDKMIPGADMQALKLAIEEARMAAKKKG</sequence>
<dbReference type="PROSITE" id="PS51257">
    <property type="entry name" value="PROKAR_LIPOPROTEIN"/>
    <property type="match status" value="1"/>
</dbReference>
<protein>
    <submittedName>
        <fullName evidence="4">DsbA family protein</fullName>
    </submittedName>
</protein>